<dbReference type="GO" id="GO:0008139">
    <property type="term" value="F:nuclear localization sequence binding"/>
    <property type="evidence" value="ECO:0007669"/>
    <property type="project" value="TreeGrafter"/>
</dbReference>
<reference evidence="2" key="1">
    <citation type="submission" date="2021-10" db="EMBL/GenBank/DDBJ databases">
        <title>Tropical sea cucumber genome reveals ecological adaptation and Cuvierian tubules defense mechanism.</title>
        <authorList>
            <person name="Chen T."/>
        </authorList>
    </citation>
    <scope>NUCLEOTIDE SEQUENCE</scope>
    <source>
        <strain evidence="2">Nanhai2018</strain>
        <tissue evidence="2">Muscle</tissue>
    </source>
</reference>
<dbReference type="PANTHER" id="PTHR23193">
    <property type="entry name" value="NUCLEAR PORE COMPLEX PROTEIN NUP"/>
    <property type="match status" value="1"/>
</dbReference>
<dbReference type="GO" id="GO:0017056">
    <property type="term" value="F:structural constituent of nuclear pore"/>
    <property type="evidence" value="ECO:0007669"/>
    <property type="project" value="TreeGrafter"/>
</dbReference>
<feature type="region of interest" description="Disordered" evidence="1">
    <location>
        <begin position="38"/>
        <end position="393"/>
    </location>
</feature>
<feature type="compositionally biased region" description="Low complexity" evidence="1">
    <location>
        <begin position="163"/>
        <end position="178"/>
    </location>
</feature>
<feature type="region of interest" description="Disordered" evidence="1">
    <location>
        <begin position="931"/>
        <end position="1006"/>
    </location>
</feature>
<dbReference type="GO" id="GO:0006405">
    <property type="term" value="P:RNA export from nucleus"/>
    <property type="evidence" value="ECO:0007669"/>
    <property type="project" value="TreeGrafter"/>
</dbReference>
<protein>
    <recommendedName>
        <fullName evidence="4">Nuclear pore complex protein Nup214 phenylalanine-glycine (FG) domain-containing protein</fullName>
    </recommendedName>
</protein>
<evidence type="ECO:0008006" key="4">
    <source>
        <dbReference type="Google" id="ProtNLM"/>
    </source>
</evidence>
<feature type="compositionally biased region" description="Low complexity" evidence="1">
    <location>
        <begin position="83"/>
        <end position="107"/>
    </location>
</feature>
<proteinExistence type="predicted"/>
<dbReference type="GO" id="GO:0005643">
    <property type="term" value="C:nuclear pore"/>
    <property type="evidence" value="ECO:0007669"/>
    <property type="project" value="TreeGrafter"/>
</dbReference>
<evidence type="ECO:0000313" key="2">
    <source>
        <dbReference type="EMBL" id="KAJ8039132.1"/>
    </source>
</evidence>
<feature type="compositionally biased region" description="Polar residues" evidence="1">
    <location>
        <begin position="234"/>
        <end position="252"/>
    </location>
</feature>
<feature type="compositionally biased region" description="Low complexity" evidence="1">
    <location>
        <begin position="265"/>
        <end position="287"/>
    </location>
</feature>
<feature type="compositionally biased region" description="Low complexity" evidence="1">
    <location>
        <begin position="61"/>
        <end position="74"/>
    </location>
</feature>
<gene>
    <name evidence="2" type="ORF">HOLleu_16754</name>
</gene>
<feature type="compositionally biased region" description="Polar residues" evidence="1">
    <location>
        <begin position="373"/>
        <end position="390"/>
    </location>
</feature>
<evidence type="ECO:0000313" key="3">
    <source>
        <dbReference type="Proteomes" id="UP001152320"/>
    </source>
</evidence>
<dbReference type="EMBL" id="JAIZAY010000007">
    <property type="protein sequence ID" value="KAJ8039132.1"/>
    <property type="molecule type" value="Genomic_DNA"/>
</dbReference>
<accession>A0A9Q1H811</accession>
<dbReference type="GO" id="GO:0006606">
    <property type="term" value="P:protein import into nucleus"/>
    <property type="evidence" value="ECO:0007669"/>
    <property type="project" value="TreeGrafter"/>
</dbReference>
<name>A0A9Q1H811_HOLLE</name>
<feature type="compositionally biased region" description="Polar residues" evidence="1">
    <location>
        <begin position="38"/>
        <end position="60"/>
    </location>
</feature>
<feature type="compositionally biased region" description="Polar residues" evidence="1">
    <location>
        <begin position="343"/>
        <end position="356"/>
    </location>
</feature>
<keyword evidence="3" id="KW-1185">Reference proteome</keyword>
<feature type="region of interest" description="Disordered" evidence="1">
    <location>
        <begin position="782"/>
        <end position="805"/>
    </location>
</feature>
<dbReference type="InterPro" id="IPR026054">
    <property type="entry name" value="Nucleoporin"/>
</dbReference>
<organism evidence="2 3">
    <name type="scientific">Holothuria leucospilota</name>
    <name type="common">Black long sea cucumber</name>
    <name type="synonym">Mertensiothuria leucospilota</name>
    <dbReference type="NCBI Taxonomy" id="206669"/>
    <lineage>
        <taxon>Eukaryota</taxon>
        <taxon>Metazoa</taxon>
        <taxon>Echinodermata</taxon>
        <taxon>Eleutherozoa</taxon>
        <taxon>Echinozoa</taxon>
        <taxon>Holothuroidea</taxon>
        <taxon>Aspidochirotacea</taxon>
        <taxon>Aspidochirotida</taxon>
        <taxon>Holothuriidae</taxon>
        <taxon>Holothuria</taxon>
    </lineage>
</organism>
<feature type="compositionally biased region" description="Low complexity" evidence="1">
    <location>
        <begin position="963"/>
        <end position="985"/>
    </location>
</feature>
<comment type="caution">
    <text evidence="2">The sequence shown here is derived from an EMBL/GenBank/DDBJ whole genome shotgun (WGS) entry which is preliminary data.</text>
</comment>
<feature type="compositionally biased region" description="Polar residues" evidence="1">
    <location>
        <begin position="148"/>
        <end position="157"/>
    </location>
</feature>
<feature type="compositionally biased region" description="Polar residues" evidence="1">
    <location>
        <begin position="108"/>
        <end position="131"/>
    </location>
</feature>
<feature type="compositionally biased region" description="Polar residues" evidence="1">
    <location>
        <begin position="311"/>
        <end position="330"/>
    </location>
</feature>
<dbReference type="Proteomes" id="UP001152320">
    <property type="component" value="Chromosome 7"/>
</dbReference>
<feature type="compositionally biased region" description="Polar residues" evidence="1">
    <location>
        <begin position="185"/>
        <end position="205"/>
    </location>
</feature>
<sequence length="1037" mass="109522">MIIIKHFQTYQQSLWIYFTYCSYFTRSIQLTTTSVAPSVTKPPAQQQTNSPFSFAPSQKPSGGAFSFGGSSSSGLTLSHPSDESSSSTTQSKPFSFSLSSGSRGSASTQPTEGSQPFSFSKPTTLTTQAPTSSFPSFSFSKPQGMAGMSTSNSTGGTPPQGLFGSSSSGQAPGASPFSVTKPQGVVSQPSKPQGTAGMSASNSTGGAPPQGLLGSSVGQAPGASPFSFAKPQGAVSQPSAVTTSSGAQSTAPASFAFSKPQGTVSQPSASTSSSGAQSAAPASFSFTKPQGTASPFGQLPSGGPFSFAKPQGNSTQPVAPASSSLKSAGTESPKPLSSLGGMAQTQGTVAQPSQTTGGPSSLGSLVGGPGKPITSTGQASRNPAQTSAPPNQVAPLMKTLPFKVTEEPQGQSSQITIPKVQDAPKTPGNLSVTIPIEHQKGAMQARTQKAAEGGTATRVPYRPVVEPVSPVSTISTQGGEEHLQSALMSNILDEMEHFEKEVCDLKARTRDGKYTVGNRQELQTVRKSMDNLVAFQADVLECTKSLNEDIHGIKAKLLNSFKLLEESKIRRQRNQDPKFVTLLKARGLDPQTESKMQNMKAMVHYLDVGTRDVNLSLDMEWEEQQRRGDRNGSRKLTTPTMDTIYHTLRNHHNVIASQRIALEDIREKLVRAQKYDPVGALYKGPLPSPKFSSDQVEPLALQLSQTKLSTSRRQRHTPDILKFFILIASSKKQALLRDILSRRTQTPIRSSPKGILFYSLNKDFIFNERGTGQFPRLSISSQESIPRVGSHPRKLDFTDNSGEDIDAVPESRFQQEIPRGRSTPVREVPQQKINLPEREPPPGTVLWGMDSSKATPSQLAGAAALSRIASKAPGAAGEPAHPKLPPNVNIKNLDSLKSTMPPPVTFAAVASSVDTGTAQVVTQVLSEITATSGKSIPPPGTAVTDNSLRSSKSMDDPSVVSTVSEPKSASSIVSSVPVPKTSTVAEAPKSGGALHTPVASSTPVEPETTQPVKFVFTTKNTNASTSLTVCFLWINFD</sequence>
<dbReference type="AlphaFoldDB" id="A0A9Q1H811"/>
<evidence type="ECO:0000256" key="1">
    <source>
        <dbReference type="SAM" id="MobiDB-lite"/>
    </source>
</evidence>
<dbReference type="PANTHER" id="PTHR23193:SF46">
    <property type="entry name" value="NUCLEAR PORE COMPLEX PROTEIN NUP214"/>
    <property type="match status" value="1"/>
</dbReference>
<dbReference type="OrthoDB" id="248320at2759"/>